<organism evidence="1 2">
    <name type="scientific">Caballeronia telluris</name>
    <dbReference type="NCBI Taxonomy" id="326475"/>
    <lineage>
        <taxon>Bacteria</taxon>
        <taxon>Pseudomonadati</taxon>
        <taxon>Pseudomonadota</taxon>
        <taxon>Betaproteobacteria</taxon>
        <taxon>Burkholderiales</taxon>
        <taxon>Burkholderiaceae</taxon>
        <taxon>Caballeronia</taxon>
    </lineage>
</organism>
<gene>
    <name evidence="1" type="ORF">AWB66_05440</name>
</gene>
<keyword evidence="2" id="KW-1185">Reference proteome</keyword>
<evidence type="ECO:0000313" key="2">
    <source>
        <dbReference type="Proteomes" id="UP000054717"/>
    </source>
</evidence>
<evidence type="ECO:0000313" key="1">
    <source>
        <dbReference type="EMBL" id="SAL76585.1"/>
    </source>
</evidence>
<dbReference type="AlphaFoldDB" id="A0A158K6G9"/>
<accession>A0A158K6G9</accession>
<sequence length="324" mass="35451">MTRIELAAQANFTRGTGAQTIDSKLVVDGVPVQPNTLLDFTHANGLAYQAFLYELRDKPTGNAVSVVPNWFGVAIPNPDSFDLSSDVYVVLYFHPTPGQAGYRDQDYPAKTGTSGGTDWKQLFAYVDRLGGQMVDAIRAGAPANRLTIFPFLTQAQYTLSTSEWFNVIHDILQDINSNIVNGICTRPKKLIVATLSNGSVYLNKFLTDAAADPNNGKIIEVWDFDSEISTPQILVDPHGKRLRAYWQGGVPASTTAKTYVQLPTSTSWSNFPGDLPTLQEVPPLPPLASNSNSAPDSTALLKVHHYIRDTMFVDAVFNIESDNP</sequence>
<protein>
    <submittedName>
        <fullName evidence="1">Uncharacterized protein</fullName>
    </submittedName>
</protein>
<proteinExistence type="predicted"/>
<reference evidence="1" key="1">
    <citation type="submission" date="2016-01" db="EMBL/GenBank/DDBJ databases">
        <authorList>
            <person name="Peeters Charlotte."/>
        </authorList>
    </citation>
    <scope>NUCLEOTIDE SEQUENCE</scope>
    <source>
        <strain evidence="1">LMG 22936</strain>
    </source>
</reference>
<dbReference type="Proteomes" id="UP000054717">
    <property type="component" value="Unassembled WGS sequence"/>
</dbReference>
<dbReference type="RefSeq" id="WP_159462950.1">
    <property type="nucleotide sequence ID" value="NZ_FCNZ02000030.1"/>
</dbReference>
<comment type="caution">
    <text evidence="1">The sequence shown here is derived from an EMBL/GenBank/DDBJ whole genome shotgun (WGS) entry which is preliminary data.</text>
</comment>
<dbReference type="EMBL" id="FCNZ02000030">
    <property type="protein sequence ID" value="SAL76585.1"/>
    <property type="molecule type" value="Genomic_DNA"/>
</dbReference>
<name>A0A158K6G9_9BURK</name>